<dbReference type="PANTHER" id="PTHR12730">
    <property type="entry name" value="HSDA/SDA1-RELATED"/>
    <property type="match status" value="1"/>
</dbReference>
<dbReference type="GO" id="GO:0000055">
    <property type="term" value="P:ribosomal large subunit export from nucleus"/>
    <property type="evidence" value="ECO:0007669"/>
    <property type="project" value="UniProtKB-UniRule"/>
</dbReference>
<dbReference type="InParanoid" id="A0A3N4LVN6"/>
<keyword evidence="4 6" id="KW-0653">Protein transport</keyword>
<evidence type="ECO:0000256" key="4">
    <source>
        <dbReference type="ARBA" id="ARBA00022927"/>
    </source>
</evidence>
<comment type="function">
    <text evidence="6">Required for 60S pre-ribosomal subunits export to the cytoplasm.</text>
</comment>
<gene>
    <name evidence="11" type="ORF">L211DRAFT_783137</name>
</gene>
<dbReference type="Pfam" id="PF08158">
    <property type="entry name" value="SDA1_HEAT"/>
    <property type="match status" value="1"/>
</dbReference>
<dbReference type="OrthoDB" id="2196187at2759"/>
<feature type="compositionally biased region" description="Acidic residues" evidence="7">
    <location>
        <begin position="523"/>
        <end position="551"/>
    </location>
</feature>
<keyword evidence="5 6" id="KW-0539">Nucleus</keyword>
<feature type="compositionally biased region" description="Acidic residues" evidence="7">
    <location>
        <begin position="559"/>
        <end position="570"/>
    </location>
</feature>
<evidence type="ECO:0000256" key="1">
    <source>
        <dbReference type="ARBA" id="ARBA00005783"/>
    </source>
</evidence>
<feature type="region of interest" description="Disordered" evidence="7">
    <location>
        <begin position="513"/>
        <end position="603"/>
    </location>
</feature>
<evidence type="ECO:0000259" key="9">
    <source>
        <dbReference type="Pfam" id="PF08158"/>
    </source>
</evidence>
<feature type="compositionally biased region" description="Basic residues" evidence="7">
    <location>
        <begin position="576"/>
        <end position="588"/>
    </location>
</feature>
<dbReference type="InterPro" id="IPR048292">
    <property type="entry name" value="SDA1_C"/>
</dbReference>
<dbReference type="PANTHER" id="PTHR12730:SF0">
    <property type="entry name" value="PROTEIN SDA1 HOMOLOG"/>
    <property type="match status" value="1"/>
</dbReference>
<feature type="region of interest" description="Disordered" evidence="7">
    <location>
        <begin position="699"/>
        <end position="781"/>
    </location>
</feature>
<dbReference type="InterPro" id="IPR012977">
    <property type="entry name" value="SDA1_N"/>
</dbReference>
<organism evidence="11 12">
    <name type="scientific">Terfezia boudieri ATCC MYA-4762</name>
    <dbReference type="NCBI Taxonomy" id="1051890"/>
    <lineage>
        <taxon>Eukaryota</taxon>
        <taxon>Fungi</taxon>
        <taxon>Dikarya</taxon>
        <taxon>Ascomycota</taxon>
        <taxon>Pezizomycotina</taxon>
        <taxon>Pezizomycetes</taxon>
        <taxon>Pezizales</taxon>
        <taxon>Pezizaceae</taxon>
        <taxon>Terfezia</taxon>
    </lineage>
</organism>
<dbReference type="SUPFAM" id="SSF48371">
    <property type="entry name" value="ARM repeat"/>
    <property type="match status" value="1"/>
</dbReference>
<evidence type="ECO:0000256" key="7">
    <source>
        <dbReference type="SAM" id="MobiDB-lite"/>
    </source>
</evidence>
<feature type="domain" description="SDA1 C-terminal" evidence="10">
    <location>
        <begin position="731"/>
        <end position="775"/>
    </location>
</feature>
<dbReference type="InterPro" id="IPR016024">
    <property type="entry name" value="ARM-type_fold"/>
</dbReference>
<evidence type="ECO:0000256" key="5">
    <source>
        <dbReference type="ARBA" id="ARBA00023242"/>
    </source>
</evidence>
<keyword evidence="3 6" id="KW-0690">Ribosome biogenesis</keyword>
<dbReference type="Pfam" id="PF21638">
    <property type="entry name" value="SDA1_C"/>
    <property type="match status" value="1"/>
</dbReference>
<dbReference type="GO" id="GO:0015031">
    <property type="term" value="P:protein transport"/>
    <property type="evidence" value="ECO:0007669"/>
    <property type="project" value="UniProtKB-KW"/>
</dbReference>
<dbReference type="FunCoup" id="A0A3N4LVN6">
    <property type="interactions" value="1124"/>
</dbReference>
<name>A0A3N4LVN6_9PEZI</name>
<dbReference type="AlphaFoldDB" id="A0A3N4LVN6"/>
<dbReference type="InterPro" id="IPR027312">
    <property type="entry name" value="Sda1"/>
</dbReference>
<proteinExistence type="inferred from homology"/>
<reference evidence="11 12" key="1">
    <citation type="journal article" date="2018" name="Nat. Ecol. Evol.">
        <title>Pezizomycetes genomes reveal the molecular basis of ectomycorrhizal truffle lifestyle.</title>
        <authorList>
            <person name="Murat C."/>
            <person name="Payen T."/>
            <person name="Noel B."/>
            <person name="Kuo A."/>
            <person name="Morin E."/>
            <person name="Chen J."/>
            <person name="Kohler A."/>
            <person name="Krizsan K."/>
            <person name="Balestrini R."/>
            <person name="Da Silva C."/>
            <person name="Montanini B."/>
            <person name="Hainaut M."/>
            <person name="Levati E."/>
            <person name="Barry K.W."/>
            <person name="Belfiori B."/>
            <person name="Cichocki N."/>
            <person name="Clum A."/>
            <person name="Dockter R.B."/>
            <person name="Fauchery L."/>
            <person name="Guy J."/>
            <person name="Iotti M."/>
            <person name="Le Tacon F."/>
            <person name="Lindquist E.A."/>
            <person name="Lipzen A."/>
            <person name="Malagnac F."/>
            <person name="Mello A."/>
            <person name="Molinier V."/>
            <person name="Miyauchi S."/>
            <person name="Poulain J."/>
            <person name="Riccioni C."/>
            <person name="Rubini A."/>
            <person name="Sitrit Y."/>
            <person name="Splivallo R."/>
            <person name="Traeger S."/>
            <person name="Wang M."/>
            <person name="Zifcakova L."/>
            <person name="Wipf D."/>
            <person name="Zambonelli A."/>
            <person name="Paolocci F."/>
            <person name="Nowrousian M."/>
            <person name="Ottonello S."/>
            <person name="Baldrian P."/>
            <person name="Spatafora J.W."/>
            <person name="Henrissat B."/>
            <person name="Nagy L.G."/>
            <person name="Aury J.M."/>
            <person name="Wincker P."/>
            <person name="Grigoriev I.V."/>
            <person name="Bonfante P."/>
            <person name="Martin F.M."/>
        </authorList>
    </citation>
    <scope>NUCLEOTIDE SEQUENCE [LARGE SCALE GENOMIC DNA]</scope>
    <source>
        <strain evidence="11 12">ATCC MYA-4762</strain>
    </source>
</reference>
<keyword evidence="2 6" id="KW-0813">Transport</keyword>
<comment type="subcellular location">
    <subcellularLocation>
        <location evidence="6">Nucleus</location>
        <location evidence="6">Nucleolus</location>
    </subcellularLocation>
</comment>
<evidence type="ECO:0000259" key="8">
    <source>
        <dbReference type="Pfam" id="PF05285"/>
    </source>
</evidence>
<feature type="compositionally biased region" description="Basic and acidic residues" evidence="7">
    <location>
        <begin position="699"/>
        <end position="737"/>
    </location>
</feature>
<dbReference type="InterPro" id="IPR007949">
    <property type="entry name" value="SDA1_MD"/>
</dbReference>
<comment type="similarity">
    <text evidence="1 6">Belongs to the SDA1 family.</text>
</comment>
<feature type="compositionally biased region" description="Basic residues" evidence="7">
    <location>
        <begin position="765"/>
        <end position="781"/>
    </location>
</feature>
<accession>A0A3N4LVN6</accession>
<dbReference type="EMBL" id="ML121537">
    <property type="protein sequence ID" value="RPB25639.1"/>
    <property type="molecule type" value="Genomic_DNA"/>
</dbReference>
<dbReference type="GO" id="GO:0042273">
    <property type="term" value="P:ribosomal large subunit biogenesis"/>
    <property type="evidence" value="ECO:0007669"/>
    <property type="project" value="UniProtKB-UniRule"/>
</dbReference>
<dbReference type="Pfam" id="PF05285">
    <property type="entry name" value="SDA1_dom"/>
    <property type="match status" value="1"/>
</dbReference>
<evidence type="ECO:0000259" key="10">
    <source>
        <dbReference type="Pfam" id="PF21638"/>
    </source>
</evidence>
<dbReference type="Proteomes" id="UP000267821">
    <property type="component" value="Unassembled WGS sequence"/>
</dbReference>
<evidence type="ECO:0000256" key="3">
    <source>
        <dbReference type="ARBA" id="ARBA00022517"/>
    </source>
</evidence>
<evidence type="ECO:0000313" key="11">
    <source>
        <dbReference type="EMBL" id="RPB25639.1"/>
    </source>
</evidence>
<keyword evidence="12" id="KW-1185">Reference proteome</keyword>
<feature type="domain" description="SDA1 middle" evidence="8">
    <location>
        <begin position="554"/>
        <end position="711"/>
    </location>
</feature>
<protein>
    <recommendedName>
        <fullName evidence="6">Protein SDA1</fullName>
    </recommendedName>
</protein>
<dbReference type="STRING" id="1051890.A0A3N4LVN6"/>
<evidence type="ECO:0000313" key="12">
    <source>
        <dbReference type="Proteomes" id="UP000267821"/>
    </source>
</evidence>
<dbReference type="GO" id="GO:0005730">
    <property type="term" value="C:nucleolus"/>
    <property type="evidence" value="ECO:0007669"/>
    <property type="project" value="UniProtKB-SubCell"/>
</dbReference>
<evidence type="ECO:0000256" key="2">
    <source>
        <dbReference type="ARBA" id="ARBA00022448"/>
    </source>
</evidence>
<feature type="domain" description="SDA1 N-terminal" evidence="9">
    <location>
        <begin position="72"/>
        <end position="444"/>
    </location>
</feature>
<sequence>MVKRKRAGLVKLNNLPLLQNLIRRDPQSYQEEFLLQFRHYESQRDIFMSTPSSTSTSSDQSGAEKFAELVGFMAQVANCYPTHTKSFPDDLGGLLLANHTILHHELREKLVQSLVLLRNKDVISSPDLLKVLFPILTTTKAKALRAQVYTTIISEMRNANAKAKNHRLNKTVQTVLFGLVEAGKEDATSTAGLWAVKITRELWKRSVWDDGRAVEIMKEAALSRNQKVMVGGVRFFLGVDQEREEVLEGGESDDEGLGKHVEALRKGAGISKSNKKKRQLEKAVDKLKRKEKSKNKPHPLNFSALHLLHDPQGFAERLYSMHLSPKNTKISLENKLVILQLVTRLVGLHKLELLPVYSFMLKFLTPRQREVTHFLACVAQASHDLAPPDVLEPLVKKIADEFVSDGVASEVATAGLNAIREICARAPLAMTTTLLQDLTEYKGSNDRGVMMAARSLIGLYRDVAPEMLKRKDRGKIASMNLQENGAIGLRYGEERVGVIEGLDLLEEWKEGQKRLKVEQPGSGDEDEDGDLDDDEDGWNGWDIEEDEDSDNEGWINVESDQEIEISDSEDEERKAKAPKKQKLTKSQRKAAEQDKVTAVQANREKSETIQSEVEFTEEQLAAQVEIRKEQERINSLATTRILTPADFAKLAELRTAATLSKLTGVNKKKAPITTTAHTAIHEETVTSDIIARTLAPGKASKEEKLAKVMEGREDREKFGSSKHKKLDEKAHSTTNKEKQRKKNFLMTLASAKRRQRKGMVERGKQLRGHAAQKKRQGQKRK</sequence>
<evidence type="ECO:0000256" key="6">
    <source>
        <dbReference type="RuleBase" id="RU365057"/>
    </source>
</evidence>